<reference evidence="2 3" key="2">
    <citation type="journal article" date="2011" name="Stand. Genomic Sci.">
        <title>Complete genome sequence of Mahella australiensis type strain (50-1 BON).</title>
        <authorList>
            <person name="Sikorski J."/>
            <person name="Teshima H."/>
            <person name="Nolan M."/>
            <person name="Lucas S."/>
            <person name="Hammon N."/>
            <person name="Deshpande S."/>
            <person name="Cheng J.F."/>
            <person name="Pitluck S."/>
            <person name="Liolios K."/>
            <person name="Pagani I."/>
            <person name="Ivanova N."/>
            <person name="Huntemann M."/>
            <person name="Mavromatis K."/>
            <person name="Ovchinikova G."/>
            <person name="Pati A."/>
            <person name="Tapia R."/>
            <person name="Han C."/>
            <person name="Goodwin L."/>
            <person name="Chen A."/>
            <person name="Palaniappan K."/>
            <person name="Land M."/>
            <person name="Hauser L."/>
            <person name="Ngatchou-Djao O.D."/>
            <person name="Rohde M."/>
            <person name="Pukall R."/>
            <person name="Spring S."/>
            <person name="Abt B."/>
            <person name="Goker M."/>
            <person name="Detter J.C."/>
            <person name="Woyke T."/>
            <person name="Bristow J."/>
            <person name="Markowitz V."/>
            <person name="Hugenholtz P."/>
            <person name="Eisen J.A."/>
            <person name="Kyrpides N.C."/>
            <person name="Klenk H.P."/>
            <person name="Lapidus A."/>
        </authorList>
    </citation>
    <scope>NUCLEOTIDE SEQUENCE [LARGE SCALE GENOMIC DNA]</scope>
    <source>
        <strain evidence="3">DSM 15567 / CIP 107919 / 50-1 BON</strain>
    </source>
</reference>
<dbReference type="Proteomes" id="UP000008457">
    <property type="component" value="Chromosome"/>
</dbReference>
<evidence type="ECO:0000313" key="2">
    <source>
        <dbReference type="EMBL" id="AEE95504.1"/>
    </source>
</evidence>
<dbReference type="KEGG" id="mas:Mahau_0287"/>
<reference evidence="3" key="1">
    <citation type="submission" date="2010-11" db="EMBL/GenBank/DDBJ databases">
        <title>The complete genome of Mahella australiensis DSM 15567.</title>
        <authorList>
            <consortium name="US DOE Joint Genome Institute (JGI-PGF)"/>
            <person name="Lucas S."/>
            <person name="Copeland A."/>
            <person name="Lapidus A."/>
            <person name="Bruce D."/>
            <person name="Goodwin L."/>
            <person name="Pitluck S."/>
            <person name="Kyrpides N."/>
            <person name="Mavromatis K."/>
            <person name="Pagani I."/>
            <person name="Ivanova N."/>
            <person name="Teshima H."/>
            <person name="Brettin T."/>
            <person name="Detter J.C."/>
            <person name="Han C."/>
            <person name="Tapia R."/>
            <person name="Land M."/>
            <person name="Hauser L."/>
            <person name="Markowitz V."/>
            <person name="Cheng J.-F."/>
            <person name="Hugenholtz P."/>
            <person name="Woyke T."/>
            <person name="Wu D."/>
            <person name="Spring S."/>
            <person name="Pukall R."/>
            <person name="Steenblock K."/>
            <person name="Schneider S."/>
            <person name="Klenk H.-P."/>
            <person name="Eisen J.A."/>
        </authorList>
    </citation>
    <scope>NUCLEOTIDE SEQUENCE [LARGE SCALE GENOMIC DNA]</scope>
    <source>
        <strain evidence="3">DSM 15567 / CIP 107919 / 50-1 BON</strain>
    </source>
</reference>
<evidence type="ECO:0008006" key="4">
    <source>
        <dbReference type="Google" id="ProtNLM"/>
    </source>
</evidence>
<dbReference type="STRING" id="697281.Mahau_0287"/>
<sequence length="239" mass="26658">MLNITMGRMTAMYCTKCGAALPRREKTCQVCGAQQGTQGVTGTGNNESLIGFSGKIDDQTFENYIRKSKRRLIIFGLVSSAVIVVGAIVGNAIGLVDMTSGATIFTVLFLAAMFLFVCLLQAAAKGRGRTWDGTVVDKSANRRTRRRRTGDDSYLTTNYMEYVVKIQEDNGKKHKFVTQNDDRFYNYFQIGDKVRYHGRLKSYEKYDKSHDEIIICNACSTVCDIGDDFCPHCGCPLLK</sequence>
<evidence type="ECO:0000256" key="1">
    <source>
        <dbReference type="SAM" id="Phobius"/>
    </source>
</evidence>
<keyword evidence="1" id="KW-0812">Transmembrane</keyword>
<gene>
    <name evidence="2" type="ordered locus">Mahau_0287</name>
</gene>
<proteinExistence type="predicted"/>
<feature type="transmembrane region" description="Helical" evidence="1">
    <location>
        <begin position="72"/>
        <end position="96"/>
    </location>
</feature>
<keyword evidence="3" id="KW-1185">Reference proteome</keyword>
<name>F3ZX55_MAHA5</name>
<keyword evidence="1" id="KW-0472">Membrane</keyword>
<feature type="transmembrane region" description="Helical" evidence="1">
    <location>
        <begin position="102"/>
        <end position="120"/>
    </location>
</feature>
<dbReference type="HOGENOM" id="CLU_101352_0_0_9"/>
<protein>
    <recommendedName>
        <fullName evidence="4">Zinc-ribbon domain-containing protein</fullName>
    </recommendedName>
</protein>
<accession>F3ZX55</accession>
<dbReference type="AlphaFoldDB" id="F3ZX55"/>
<evidence type="ECO:0000313" key="3">
    <source>
        <dbReference type="Proteomes" id="UP000008457"/>
    </source>
</evidence>
<keyword evidence="1" id="KW-1133">Transmembrane helix</keyword>
<dbReference type="eggNOG" id="ENOG5030HGI">
    <property type="taxonomic scope" value="Bacteria"/>
</dbReference>
<dbReference type="EMBL" id="CP002360">
    <property type="protein sequence ID" value="AEE95504.1"/>
    <property type="molecule type" value="Genomic_DNA"/>
</dbReference>
<organism evidence="2 3">
    <name type="scientific">Mahella australiensis (strain DSM 15567 / CIP 107919 / 50-1 BON)</name>
    <dbReference type="NCBI Taxonomy" id="697281"/>
    <lineage>
        <taxon>Bacteria</taxon>
        <taxon>Bacillati</taxon>
        <taxon>Bacillota</taxon>
        <taxon>Clostridia</taxon>
        <taxon>Thermoanaerobacterales</taxon>
        <taxon>Thermoanaerobacterales Family IV. Incertae Sedis</taxon>
        <taxon>Mahella</taxon>
    </lineage>
</organism>